<dbReference type="InterPro" id="IPR013320">
    <property type="entry name" value="ConA-like_dom_sf"/>
</dbReference>
<keyword evidence="3 5" id="KW-0378">Hydrolase</keyword>
<dbReference type="RefSeq" id="WP_085755721.1">
    <property type="nucleotide sequence ID" value="NZ_CP021023.1"/>
</dbReference>
<sequence>MQRLALTAVLFSSAVLGGVLRNGHFEDSLVWQGGKWSVAGGSIFQSSPNGFARAVWPVNLPENYQITAEVKKLDGPEGPMIAFRADGLEKMYCLNPASSRENGAFQFIDGNKIQNLTQGYTRVFSNQQWYRVKVVCRGNEYQSYVNGNKFSSVTIERPLIANNSVGIVSFESSVEVRNFAVKDIEGNVLFYPSLEKEMSSITGWNLGGNGNAEVLREGAKDSKCLFLNSEAQLRLSQTSLNLNKEKNYRLKLDYKAVDMAKLPKEIFLFVYYLWQGHEGPRYAYSLDGLHWKNLNPKEPVFQPDVGEEKRFMDPSLIKGPDGRFHMVWTIGWDQDSIAIAHSDNLYEWSLQKALPVMAHKKNVQNCWNPEIFYDENSGQYYIYWASSLKGSFPKTANTTPDGRNHRIYYTTTKDFITYSPAKLMFDNDTNVITPKIVQTRSGKYVMFVKNESRWPEEKNIRMMVSDDIENWDSPLSEPIHDNGFWAEGPSVLKKRGCWYVFYEKYMASKFGAAKSCGLEQWEDVSDEIFMPEGIRQGSFVRVSKRKFKNLAGRFHLGLSSPDKVVVNVKDGQIELLRFSLDSFKPEWNTFETSFYSVYSTEDAVLSINVEGESQIWLDDIILEEAGQEQ</sequence>
<dbReference type="Gene3D" id="2.115.10.20">
    <property type="entry name" value="Glycosyl hydrolase domain, family 43"/>
    <property type="match status" value="2"/>
</dbReference>
<name>A0A1W6LMR9_9BACT</name>
<dbReference type="PANTHER" id="PTHR43301:SF3">
    <property type="entry name" value="ARABINAN ENDO-1,5-ALPHA-L-ARABINOSIDASE A-RELATED"/>
    <property type="match status" value="1"/>
</dbReference>
<dbReference type="Pfam" id="PF04616">
    <property type="entry name" value="Glyco_hydro_43"/>
    <property type="match status" value="1"/>
</dbReference>
<proteinExistence type="inferred from homology"/>
<keyword evidence="4" id="KW-0326">Glycosidase</keyword>
<dbReference type="CDD" id="cd08983">
    <property type="entry name" value="GH43_Bt3655-like"/>
    <property type="match status" value="1"/>
</dbReference>
<evidence type="ECO:0000313" key="6">
    <source>
        <dbReference type="Proteomes" id="UP000193334"/>
    </source>
</evidence>
<keyword evidence="6" id="KW-1185">Reference proteome</keyword>
<comment type="pathway">
    <text evidence="1">Glycan metabolism; L-arabinan degradation.</text>
</comment>
<dbReference type="InterPro" id="IPR023296">
    <property type="entry name" value="Glyco_hydro_beta-prop_sf"/>
</dbReference>
<dbReference type="Proteomes" id="UP000193334">
    <property type="component" value="Chromosome"/>
</dbReference>
<protein>
    <submittedName>
        <fullName evidence="5">Glycosyl hydrolases family 43</fullName>
    </submittedName>
</protein>
<organism evidence="5 6">
    <name type="scientific">Sedimentisphaera salicampi</name>
    <dbReference type="NCBI Taxonomy" id="1941349"/>
    <lineage>
        <taxon>Bacteria</taxon>
        <taxon>Pseudomonadati</taxon>
        <taxon>Planctomycetota</taxon>
        <taxon>Phycisphaerae</taxon>
        <taxon>Sedimentisphaerales</taxon>
        <taxon>Sedimentisphaeraceae</taxon>
        <taxon>Sedimentisphaera</taxon>
    </lineage>
</organism>
<dbReference type="STRING" id="1941349.STSP1_01439"/>
<dbReference type="GO" id="GO:0005975">
    <property type="term" value="P:carbohydrate metabolic process"/>
    <property type="evidence" value="ECO:0007669"/>
    <property type="project" value="InterPro"/>
</dbReference>
<evidence type="ECO:0000256" key="3">
    <source>
        <dbReference type="ARBA" id="ARBA00022801"/>
    </source>
</evidence>
<dbReference type="InterPro" id="IPR050727">
    <property type="entry name" value="GH43_arabinanases"/>
</dbReference>
<dbReference type="SUPFAM" id="SSF49899">
    <property type="entry name" value="Concanavalin A-like lectins/glucanases"/>
    <property type="match status" value="1"/>
</dbReference>
<reference evidence="6" key="1">
    <citation type="submission" date="2017-04" db="EMBL/GenBank/DDBJ databases">
        <title>Comparative genomics and description of representatives of a novel lineage of planctomycetes thriving in anoxic sediments.</title>
        <authorList>
            <person name="Spring S."/>
            <person name="Bunk B."/>
            <person name="Sproer C."/>
        </authorList>
    </citation>
    <scope>NUCLEOTIDE SEQUENCE [LARGE SCALE GENOMIC DNA]</scope>
    <source>
        <strain evidence="6">ST-PulAB-D4</strain>
    </source>
</reference>
<accession>A0A1W6LMR9</accession>
<dbReference type="SUPFAM" id="SSF75005">
    <property type="entry name" value="Arabinanase/levansucrase/invertase"/>
    <property type="match status" value="1"/>
</dbReference>
<evidence type="ECO:0000256" key="1">
    <source>
        <dbReference type="ARBA" id="ARBA00004834"/>
    </source>
</evidence>
<dbReference type="Gene3D" id="2.60.120.560">
    <property type="entry name" value="Exo-inulinase, domain 1"/>
    <property type="match status" value="1"/>
</dbReference>
<evidence type="ECO:0000256" key="2">
    <source>
        <dbReference type="ARBA" id="ARBA00009865"/>
    </source>
</evidence>
<evidence type="ECO:0000256" key="4">
    <source>
        <dbReference type="ARBA" id="ARBA00023295"/>
    </source>
</evidence>
<comment type="similarity">
    <text evidence="2">Belongs to the glycosyl hydrolase 43 family.</text>
</comment>
<dbReference type="KEGG" id="pbp:STSP1_01439"/>
<dbReference type="InterPro" id="IPR006710">
    <property type="entry name" value="Glyco_hydro_43"/>
</dbReference>
<dbReference type="PANTHER" id="PTHR43301">
    <property type="entry name" value="ARABINAN ENDO-1,5-ALPHA-L-ARABINOSIDASE"/>
    <property type="match status" value="1"/>
</dbReference>
<dbReference type="GO" id="GO:0004553">
    <property type="term" value="F:hydrolase activity, hydrolyzing O-glycosyl compounds"/>
    <property type="evidence" value="ECO:0007669"/>
    <property type="project" value="InterPro"/>
</dbReference>
<gene>
    <name evidence="5" type="ORF">STSP1_01439</name>
</gene>
<dbReference type="AlphaFoldDB" id="A0A1W6LMR9"/>
<evidence type="ECO:0000313" key="5">
    <source>
        <dbReference type="EMBL" id="ARN57044.1"/>
    </source>
</evidence>
<dbReference type="EMBL" id="CP021023">
    <property type="protein sequence ID" value="ARN57044.1"/>
    <property type="molecule type" value="Genomic_DNA"/>
</dbReference>